<dbReference type="VEuPathDB" id="FungiDB:A1O7_05037"/>
<reference evidence="9 10" key="1">
    <citation type="submission" date="2013-03" db="EMBL/GenBank/DDBJ databases">
        <title>The Genome Sequence of Cladophialophora yegresii CBS 114405.</title>
        <authorList>
            <consortium name="The Broad Institute Genomics Platform"/>
            <person name="Cuomo C."/>
            <person name="de Hoog S."/>
            <person name="Gorbushina A."/>
            <person name="Walker B."/>
            <person name="Young S.K."/>
            <person name="Zeng Q."/>
            <person name="Gargeya S."/>
            <person name="Fitzgerald M."/>
            <person name="Haas B."/>
            <person name="Abouelleil A."/>
            <person name="Allen A.W."/>
            <person name="Alvarado L."/>
            <person name="Arachchi H.M."/>
            <person name="Berlin A.M."/>
            <person name="Chapman S.B."/>
            <person name="Gainer-Dewar J."/>
            <person name="Goldberg J."/>
            <person name="Griggs A."/>
            <person name="Gujja S."/>
            <person name="Hansen M."/>
            <person name="Howarth C."/>
            <person name="Imamovic A."/>
            <person name="Ireland A."/>
            <person name="Larimer J."/>
            <person name="McCowan C."/>
            <person name="Murphy C."/>
            <person name="Pearson M."/>
            <person name="Poon T.W."/>
            <person name="Priest M."/>
            <person name="Roberts A."/>
            <person name="Saif S."/>
            <person name="Shea T."/>
            <person name="Sisk P."/>
            <person name="Sykes S."/>
            <person name="Wortman J."/>
            <person name="Nusbaum C."/>
            <person name="Birren B."/>
        </authorList>
    </citation>
    <scope>NUCLEOTIDE SEQUENCE [LARGE SCALE GENOMIC DNA]</scope>
    <source>
        <strain evidence="9 10">CBS 114405</strain>
    </source>
</reference>
<dbReference type="InterPro" id="IPR036956">
    <property type="entry name" value="Impact_N_sf"/>
</dbReference>
<evidence type="ECO:0000313" key="10">
    <source>
        <dbReference type="Proteomes" id="UP000019473"/>
    </source>
</evidence>
<accession>W9WRC4</accession>
<comment type="caution">
    <text evidence="9">The sequence shown here is derived from an EMBL/GenBank/DDBJ whole genome shotgun (WGS) entry which is preliminary data.</text>
</comment>
<evidence type="ECO:0000256" key="7">
    <source>
        <dbReference type="SAM" id="MobiDB-lite"/>
    </source>
</evidence>
<dbReference type="eggNOG" id="KOG3299">
    <property type="taxonomic scope" value="Eukaryota"/>
</dbReference>
<evidence type="ECO:0000256" key="2">
    <source>
        <dbReference type="ARBA" id="ARBA00007665"/>
    </source>
</evidence>
<dbReference type="Gene3D" id="3.30.230.30">
    <property type="entry name" value="Impact, N-terminal domain"/>
    <property type="match status" value="1"/>
</dbReference>
<dbReference type="CDD" id="cd23822">
    <property type="entry name" value="RWD_ScYIH1-like"/>
    <property type="match status" value="1"/>
</dbReference>
<evidence type="ECO:0000256" key="1">
    <source>
        <dbReference type="ARBA" id="ARBA00004496"/>
    </source>
</evidence>
<dbReference type="HOGENOM" id="CLU_045276_0_1_1"/>
<dbReference type="InterPro" id="IPR020568">
    <property type="entry name" value="Ribosomal_Su5_D2-typ_SF"/>
</dbReference>
<dbReference type="Gene3D" id="3.10.110.10">
    <property type="entry name" value="Ubiquitin Conjugating Enzyme"/>
    <property type="match status" value="1"/>
</dbReference>
<dbReference type="STRING" id="1182544.W9WRC4"/>
<dbReference type="OrthoDB" id="69641at2759"/>
<protein>
    <recommendedName>
        <fullName evidence="8">RWD domain-containing protein</fullName>
    </recommendedName>
</protein>
<evidence type="ECO:0000256" key="3">
    <source>
        <dbReference type="ARBA" id="ARBA00022490"/>
    </source>
</evidence>
<feature type="region of interest" description="Disordered" evidence="7">
    <location>
        <begin position="329"/>
        <end position="351"/>
    </location>
</feature>
<gene>
    <name evidence="9" type="ORF">A1O7_05037</name>
</gene>
<dbReference type="EMBL" id="AMGW01000003">
    <property type="protein sequence ID" value="EXJ60884.1"/>
    <property type="molecule type" value="Genomic_DNA"/>
</dbReference>
<dbReference type="InterPro" id="IPR023582">
    <property type="entry name" value="Impact"/>
</dbReference>
<dbReference type="InterPro" id="IPR001498">
    <property type="entry name" value="Impact_N"/>
</dbReference>
<dbReference type="PANTHER" id="PTHR16301">
    <property type="entry name" value="IMPACT-RELATED"/>
    <property type="match status" value="1"/>
</dbReference>
<evidence type="ECO:0000256" key="6">
    <source>
        <dbReference type="ARBA" id="ARBA00023016"/>
    </source>
</evidence>
<keyword evidence="10" id="KW-1185">Reference proteome</keyword>
<dbReference type="GO" id="GO:0140469">
    <property type="term" value="P:GCN2-mediated signaling"/>
    <property type="evidence" value="ECO:0007669"/>
    <property type="project" value="TreeGrafter"/>
</dbReference>
<organism evidence="9 10">
    <name type="scientific">Cladophialophora yegresii CBS 114405</name>
    <dbReference type="NCBI Taxonomy" id="1182544"/>
    <lineage>
        <taxon>Eukaryota</taxon>
        <taxon>Fungi</taxon>
        <taxon>Dikarya</taxon>
        <taxon>Ascomycota</taxon>
        <taxon>Pezizomycotina</taxon>
        <taxon>Eurotiomycetes</taxon>
        <taxon>Chaetothyriomycetidae</taxon>
        <taxon>Chaetothyriales</taxon>
        <taxon>Herpotrichiellaceae</taxon>
        <taxon>Cladophialophora</taxon>
    </lineage>
</organism>
<evidence type="ECO:0000256" key="5">
    <source>
        <dbReference type="ARBA" id="ARBA00022845"/>
    </source>
</evidence>
<dbReference type="Proteomes" id="UP000019473">
    <property type="component" value="Unassembled WGS sequence"/>
</dbReference>
<dbReference type="InterPro" id="IPR016135">
    <property type="entry name" value="UBQ-conjugating_enzyme/RWD"/>
</dbReference>
<dbReference type="Pfam" id="PF01205">
    <property type="entry name" value="Impact_N"/>
    <property type="match status" value="1"/>
</dbReference>
<dbReference type="GO" id="GO:0006446">
    <property type="term" value="P:regulation of translational initiation"/>
    <property type="evidence" value="ECO:0007669"/>
    <property type="project" value="TreeGrafter"/>
</dbReference>
<sequence length="351" mass="37408">MPLDDGTGNDGVALANSALGDEIEALTSIYDGDTINLQSPLAVDTNTTAVLRLPDSGISFLISFPPEYPDVPPQILGTQATGDHSRKGQGEVAVSILRDVLGRVYNEGQVCLFDLVEEAGPLLSDDQHHETDDQHHGTAETAVYKGYTQDYRSASPSLASHGRAGEPKPTVTSVTSQQQYSSDTASLGVAAPPPQWTLSDALTASKSTFIARACPVHSLDDAQHALAHLVASNKKVAQATHNISAWRIRSSREASVVSTATSTEIVIQDSDDDGETAAGSRLLHLMQLMDAWNVLVVVSRWYGGVKLGPDRFRLINQVGRDALVKGGFVKDQNEQGGGSTKARGGKGRWKK</sequence>
<evidence type="ECO:0000313" key="9">
    <source>
        <dbReference type="EMBL" id="EXJ60884.1"/>
    </source>
</evidence>
<keyword evidence="4" id="KW-0678">Repressor</keyword>
<keyword evidence="5" id="KW-0810">Translation regulation</keyword>
<dbReference type="Pfam" id="PF05773">
    <property type="entry name" value="RWD"/>
    <property type="match status" value="1"/>
</dbReference>
<feature type="domain" description="RWD" evidence="8">
    <location>
        <begin position="21"/>
        <end position="126"/>
    </location>
</feature>
<dbReference type="InterPro" id="IPR006575">
    <property type="entry name" value="RWD_dom"/>
</dbReference>
<keyword evidence="3" id="KW-0963">Cytoplasm</keyword>
<feature type="region of interest" description="Disordered" evidence="7">
    <location>
        <begin position="154"/>
        <end position="189"/>
    </location>
</feature>
<dbReference type="AlphaFoldDB" id="W9WRC4"/>
<dbReference type="GeneID" id="19179622"/>
<proteinExistence type="inferred from homology"/>
<dbReference type="SUPFAM" id="SSF54211">
    <property type="entry name" value="Ribosomal protein S5 domain 2-like"/>
    <property type="match status" value="1"/>
</dbReference>
<evidence type="ECO:0000256" key="4">
    <source>
        <dbReference type="ARBA" id="ARBA00022491"/>
    </source>
</evidence>
<dbReference type="PROSITE" id="PS50908">
    <property type="entry name" value="RWD"/>
    <property type="match status" value="1"/>
</dbReference>
<comment type="subcellular location">
    <subcellularLocation>
        <location evidence="1">Cytoplasm</location>
    </subcellularLocation>
</comment>
<dbReference type="SUPFAM" id="SSF54495">
    <property type="entry name" value="UBC-like"/>
    <property type="match status" value="1"/>
</dbReference>
<name>W9WRC4_9EURO</name>
<comment type="similarity">
    <text evidence="2">Belongs to the IMPACT family.</text>
</comment>
<evidence type="ECO:0000259" key="8">
    <source>
        <dbReference type="PROSITE" id="PS50908"/>
    </source>
</evidence>
<keyword evidence="6" id="KW-0346">Stress response</keyword>
<dbReference type="RefSeq" id="XP_007757237.1">
    <property type="nucleotide sequence ID" value="XM_007759047.1"/>
</dbReference>
<dbReference type="PANTHER" id="PTHR16301:SF25">
    <property type="entry name" value="PROTEIN IMPACT"/>
    <property type="match status" value="1"/>
</dbReference>
<feature type="compositionally biased region" description="Low complexity" evidence="7">
    <location>
        <begin position="170"/>
        <end position="184"/>
    </location>
</feature>
<dbReference type="GO" id="GO:0005737">
    <property type="term" value="C:cytoplasm"/>
    <property type="evidence" value="ECO:0007669"/>
    <property type="project" value="UniProtKB-SubCell"/>
</dbReference>